<organism evidence="1 2">
    <name type="scientific">Clostridium gelidum</name>
    <dbReference type="NCBI Taxonomy" id="704125"/>
    <lineage>
        <taxon>Bacteria</taxon>
        <taxon>Bacillati</taxon>
        <taxon>Bacillota</taxon>
        <taxon>Clostridia</taxon>
        <taxon>Eubacteriales</taxon>
        <taxon>Clostridiaceae</taxon>
        <taxon>Clostridium</taxon>
    </lineage>
</organism>
<gene>
    <name evidence="1" type="ORF">psyc5s11_39660</name>
</gene>
<name>A0ABN6J0M6_9CLOT</name>
<protein>
    <submittedName>
        <fullName evidence="1">Uncharacterized protein</fullName>
    </submittedName>
</protein>
<reference evidence="2" key="1">
    <citation type="submission" date="2021-07" db="EMBL/GenBank/DDBJ databases">
        <title>Complete genome sequencing of a Clostridium isolate.</title>
        <authorList>
            <person name="Ueki A."/>
            <person name="Tonouchi A."/>
        </authorList>
    </citation>
    <scope>NUCLEOTIDE SEQUENCE [LARGE SCALE GENOMIC DNA]</scope>
    <source>
        <strain evidence="2">C5S11</strain>
    </source>
</reference>
<accession>A0ABN6J0M6</accession>
<evidence type="ECO:0000313" key="1">
    <source>
        <dbReference type="EMBL" id="BCZ47899.1"/>
    </source>
</evidence>
<dbReference type="RefSeq" id="WP_224034207.1">
    <property type="nucleotide sequence ID" value="NZ_AP024849.1"/>
</dbReference>
<proteinExistence type="predicted"/>
<sequence length="257" mass="29882">MNNGKKSKLIGTGVIFGTMAVLVSAIVVGKNIRNNRIQKLLEMENYSTGNTRKFGTLYLDNEKQKRPIDFFEFKDIPVYLGQKIEIKDTNKSDENKLSWIEINDNGKRLLVCDRNILKEVSWNELNEQNLIFGKVVIIEDKKYILRLLTGYSEKKDNKLNEWDNYIANVDNIVGLPICTEYDIEDISNEDNEEEINKDDNSNLWHWYNLSSFTQSESSKSQKICITRGFNSRTYSNQLDKDLKDETVGYRPVLELIE</sequence>
<dbReference type="EMBL" id="AP024849">
    <property type="protein sequence ID" value="BCZ47899.1"/>
    <property type="molecule type" value="Genomic_DNA"/>
</dbReference>
<keyword evidence="2" id="KW-1185">Reference proteome</keyword>
<evidence type="ECO:0000313" key="2">
    <source>
        <dbReference type="Proteomes" id="UP000824633"/>
    </source>
</evidence>
<dbReference type="Proteomes" id="UP000824633">
    <property type="component" value="Chromosome"/>
</dbReference>